<evidence type="ECO:0000313" key="2">
    <source>
        <dbReference type="Proteomes" id="UP000649617"/>
    </source>
</evidence>
<dbReference type="AlphaFoldDB" id="A0A812TUA3"/>
<keyword evidence="2" id="KW-1185">Reference proteome</keyword>
<sequence>MKSILEAIAISWRNKMNFGGLVGQLQPLTDQHINFRVVIDFIFGPEASRNFFIHNISSKPAFTEVQSARELEAKVSGFQRGALVYCHAVNEWPVSVVMHLRRADLERGDTRATPDDYYYGLAEEIKKLLPSEDLDFHVWSSPKNIPAFDYHYWKSEDFDGYRQRGMTVHLDEKIDDNDDMLKAWVHMARADIFIMSQSSFSMVPAYMNTNCVIFPSNIDSPLENW</sequence>
<name>A0A812TUA3_SYMPI</name>
<reference evidence="1" key="1">
    <citation type="submission" date="2021-02" db="EMBL/GenBank/DDBJ databases">
        <authorList>
            <person name="Dougan E. K."/>
            <person name="Rhodes N."/>
            <person name="Thang M."/>
            <person name="Chan C."/>
        </authorList>
    </citation>
    <scope>NUCLEOTIDE SEQUENCE</scope>
</reference>
<accession>A0A812TUA3</accession>
<dbReference type="OrthoDB" id="416448at2759"/>
<dbReference type="Proteomes" id="UP000649617">
    <property type="component" value="Unassembled WGS sequence"/>
</dbReference>
<protein>
    <submittedName>
        <fullName evidence="1">Uncharacterized protein</fullName>
    </submittedName>
</protein>
<organism evidence="1 2">
    <name type="scientific">Symbiodinium pilosum</name>
    <name type="common">Dinoflagellate</name>
    <dbReference type="NCBI Taxonomy" id="2952"/>
    <lineage>
        <taxon>Eukaryota</taxon>
        <taxon>Sar</taxon>
        <taxon>Alveolata</taxon>
        <taxon>Dinophyceae</taxon>
        <taxon>Suessiales</taxon>
        <taxon>Symbiodiniaceae</taxon>
        <taxon>Symbiodinium</taxon>
    </lineage>
</organism>
<dbReference type="EMBL" id="CAJNIZ010032434">
    <property type="protein sequence ID" value="CAE7537258.1"/>
    <property type="molecule type" value="Genomic_DNA"/>
</dbReference>
<comment type="caution">
    <text evidence="1">The sequence shown here is derived from an EMBL/GenBank/DDBJ whole genome shotgun (WGS) entry which is preliminary data.</text>
</comment>
<proteinExistence type="predicted"/>
<gene>
    <name evidence="1" type="ORF">SPIL2461_LOCUS14200</name>
</gene>
<evidence type="ECO:0000313" key="1">
    <source>
        <dbReference type="EMBL" id="CAE7537258.1"/>
    </source>
</evidence>
<feature type="non-terminal residue" evidence="1">
    <location>
        <position position="1"/>
    </location>
</feature>